<evidence type="ECO:0000313" key="1">
    <source>
        <dbReference type="EMBL" id="AIE87843.1"/>
    </source>
</evidence>
<dbReference type="KEGG" id="fgi:OP10G_4475"/>
<sequence length="44" mass="4928">MATVTFHFKGAYKVGQQLHPDTEMDFDYKGGSGHLADQKPVFVQ</sequence>
<evidence type="ECO:0000313" key="2">
    <source>
        <dbReference type="Proteomes" id="UP000027982"/>
    </source>
</evidence>
<name>A0A068NWD4_FIMGI</name>
<dbReference type="Proteomes" id="UP000027982">
    <property type="component" value="Chromosome"/>
</dbReference>
<gene>
    <name evidence="1" type="ORF">OP10G_4475</name>
</gene>
<dbReference type="HOGENOM" id="CLU_3216563_0_0_0"/>
<protein>
    <submittedName>
        <fullName evidence="1">Uncharacterized protein</fullName>
    </submittedName>
</protein>
<organism evidence="1 2">
    <name type="scientific">Fimbriimonas ginsengisoli Gsoil 348</name>
    <dbReference type="NCBI Taxonomy" id="661478"/>
    <lineage>
        <taxon>Bacteria</taxon>
        <taxon>Bacillati</taxon>
        <taxon>Armatimonadota</taxon>
        <taxon>Fimbriimonadia</taxon>
        <taxon>Fimbriimonadales</taxon>
        <taxon>Fimbriimonadaceae</taxon>
        <taxon>Fimbriimonas</taxon>
    </lineage>
</organism>
<keyword evidence="2" id="KW-1185">Reference proteome</keyword>
<dbReference type="EMBL" id="CP007139">
    <property type="protein sequence ID" value="AIE87843.1"/>
    <property type="molecule type" value="Genomic_DNA"/>
</dbReference>
<accession>A0A068NWD4</accession>
<reference evidence="1 2" key="1">
    <citation type="journal article" date="2014" name="PLoS ONE">
        <title>The first complete genome sequence of the class fimbriimonadia in the phylum armatimonadetes.</title>
        <authorList>
            <person name="Hu Z.Y."/>
            <person name="Wang Y.Z."/>
            <person name="Im W.T."/>
            <person name="Wang S.Y."/>
            <person name="Zhao G.P."/>
            <person name="Zheng H.J."/>
            <person name="Quan Z.X."/>
        </authorList>
    </citation>
    <scope>NUCLEOTIDE SEQUENCE [LARGE SCALE GENOMIC DNA]</scope>
    <source>
        <strain evidence="1">Gsoil 348</strain>
    </source>
</reference>
<proteinExistence type="predicted"/>
<dbReference type="AlphaFoldDB" id="A0A068NWD4"/>